<dbReference type="InterPro" id="IPR005976">
    <property type="entry name" value="Nase_Mo-Fe_CF_bsu"/>
</dbReference>
<dbReference type="PANTHER" id="PTHR33712">
    <property type="entry name" value="LIGHT-INDEPENDENT PROTOCHLOROPHYLLIDE REDUCTASE SUBUNIT B"/>
    <property type="match status" value="1"/>
</dbReference>
<dbReference type="SUPFAM" id="SSF53807">
    <property type="entry name" value="Helical backbone' metal receptor"/>
    <property type="match status" value="1"/>
</dbReference>
<dbReference type="Gene3D" id="3.40.50.1980">
    <property type="entry name" value="Nitrogenase molybdenum iron protein domain"/>
    <property type="match status" value="3"/>
</dbReference>
<gene>
    <name evidence="17" type="primary">nifK_1</name>
    <name evidence="17" type="ORF">NNJEOMEG_00836</name>
</gene>
<evidence type="ECO:0000256" key="6">
    <source>
        <dbReference type="ARBA" id="ARBA00022723"/>
    </source>
</evidence>
<dbReference type="RefSeq" id="WP_173081595.1">
    <property type="nucleotide sequence ID" value="NZ_BLTE01000002.1"/>
</dbReference>
<evidence type="ECO:0000313" key="18">
    <source>
        <dbReference type="Proteomes" id="UP000494245"/>
    </source>
</evidence>
<comment type="cofactor">
    <cofactor evidence="15">
        <name>[8Fe-7S] cluster</name>
        <dbReference type="ChEBI" id="CHEBI:21143"/>
    </cofactor>
    <text evidence="15">Binds 1 [8Fe-7S] cluster per heterodimer.</text>
</comment>
<evidence type="ECO:0000256" key="2">
    <source>
        <dbReference type="ARBA" id="ARBA00011002"/>
    </source>
</evidence>
<evidence type="ECO:0000256" key="5">
    <source>
        <dbReference type="ARBA" id="ARBA00014775"/>
    </source>
</evidence>
<comment type="similarity">
    <text evidence="2 14">Belongs to the NifD/NifK/NifE/NifN family.</text>
</comment>
<dbReference type="Gene3D" id="1.20.89.10">
    <property type="entry name" value="Nitrogenase Molybdenum-iron Protein, subunit B, domain 4"/>
    <property type="match status" value="1"/>
</dbReference>
<dbReference type="PANTHER" id="PTHR33712:SF7">
    <property type="entry name" value="LIGHT-INDEPENDENT PROTOCHLOROPHYLLIDE REDUCTASE SUBUNIT B"/>
    <property type="match status" value="1"/>
</dbReference>
<keyword evidence="7 15" id="KW-0547">Nucleotide-binding</keyword>
<keyword evidence="18" id="KW-1185">Reference proteome</keyword>
<comment type="catalytic activity">
    <reaction evidence="13 15">
        <text>N2 + 8 reduced [2Fe-2S]-[ferredoxin] + 16 ATP + 16 H2O = H2 + 8 oxidized [2Fe-2S]-[ferredoxin] + 2 NH4(+) + 16 ADP + 16 phosphate + 6 H(+)</text>
        <dbReference type="Rhea" id="RHEA:21448"/>
        <dbReference type="Rhea" id="RHEA-COMP:10000"/>
        <dbReference type="Rhea" id="RHEA-COMP:10001"/>
        <dbReference type="ChEBI" id="CHEBI:15377"/>
        <dbReference type="ChEBI" id="CHEBI:15378"/>
        <dbReference type="ChEBI" id="CHEBI:17997"/>
        <dbReference type="ChEBI" id="CHEBI:18276"/>
        <dbReference type="ChEBI" id="CHEBI:28938"/>
        <dbReference type="ChEBI" id="CHEBI:30616"/>
        <dbReference type="ChEBI" id="CHEBI:33737"/>
        <dbReference type="ChEBI" id="CHEBI:33738"/>
        <dbReference type="ChEBI" id="CHEBI:43474"/>
        <dbReference type="ChEBI" id="CHEBI:456216"/>
        <dbReference type="EC" id="1.18.6.1"/>
    </reaction>
</comment>
<evidence type="ECO:0000256" key="10">
    <source>
        <dbReference type="ARBA" id="ARBA00023004"/>
    </source>
</evidence>
<evidence type="ECO:0000256" key="12">
    <source>
        <dbReference type="ARBA" id="ARBA00023231"/>
    </source>
</evidence>
<evidence type="ECO:0000256" key="8">
    <source>
        <dbReference type="ARBA" id="ARBA00022840"/>
    </source>
</evidence>
<dbReference type="InterPro" id="IPR000318">
    <property type="entry name" value="Nase_comp1_CS"/>
</dbReference>
<comment type="function">
    <text evidence="1 15">This molybdenum-iron protein is part of the nitrogenase complex that catalyzes the key enzymatic reactions in nitrogen fixation.</text>
</comment>
<dbReference type="PROSITE" id="PS00699">
    <property type="entry name" value="NITROGENASE_1_1"/>
    <property type="match status" value="1"/>
</dbReference>
<evidence type="ECO:0000259" key="16">
    <source>
        <dbReference type="Pfam" id="PF00148"/>
    </source>
</evidence>
<evidence type="ECO:0000256" key="1">
    <source>
        <dbReference type="ARBA" id="ARBA00002621"/>
    </source>
</evidence>
<evidence type="ECO:0000256" key="3">
    <source>
        <dbReference type="ARBA" id="ARBA00011462"/>
    </source>
</evidence>
<evidence type="ECO:0000256" key="11">
    <source>
        <dbReference type="ARBA" id="ARBA00023014"/>
    </source>
</evidence>
<keyword evidence="10 15" id="KW-0408">Iron</keyword>
<keyword evidence="6 15" id="KW-0479">Metal-binding</keyword>
<dbReference type="InterPro" id="IPR000510">
    <property type="entry name" value="Nase/OxRdtase_comp1"/>
</dbReference>
<accession>A0A6V8LTP1</accession>
<dbReference type="NCBIfam" id="TIGR01286">
    <property type="entry name" value="nifK"/>
    <property type="match status" value="1"/>
</dbReference>
<reference evidence="17 18" key="2">
    <citation type="submission" date="2020-05" db="EMBL/GenBank/DDBJ databases">
        <title>Draft genome sequence of Desulfovibrio sp. strainFSS-1.</title>
        <authorList>
            <person name="Shimoshige H."/>
            <person name="Kobayashi H."/>
            <person name="Maekawa T."/>
        </authorList>
    </citation>
    <scope>NUCLEOTIDE SEQUENCE [LARGE SCALE GENOMIC DNA]</scope>
    <source>
        <strain evidence="17 18">SIID29052-01</strain>
    </source>
</reference>
<evidence type="ECO:0000256" key="14">
    <source>
        <dbReference type="RuleBase" id="RU004021"/>
    </source>
</evidence>
<evidence type="ECO:0000256" key="7">
    <source>
        <dbReference type="ARBA" id="ARBA00022741"/>
    </source>
</evidence>
<keyword evidence="12 14" id="KW-0535">Nitrogen fixation</keyword>
<dbReference type="GO" id="GO:0016163">
    <property type="term" value="F:nitrogenase activity"/>
    <property type="evidence" value="ECO:0007669"/>
    <property type="project" value="UniProtKB-EC"/>
</dbReference>
<dbReference type="Pfam" id="PF00148">
    <property type="entry name" value="Oxidored_nitro"/>
    <property type="match status" value="1"/>
</dbReference>
<dbReference type="GO" id="GO:0051536">
    <property type="term" value="F:iron-sulfur cluster binding"/>
    <property type="evidence" value="ECO:0007669"/>
    <property type="project" value="UniProtKB-KW"/>
</dbReference>
<comment type="caution">
    <text evidence="17">The sequence shown here is derived from an EMBL/GenBank/DDBJ whole genome shotgun (WGS) entry which is preliminary data.</text>
</comment>
<keyword evidence="11 15" id="KW-0411">Iron-sulfur</keyword>
<sequence length="462" mass="50003">MALLRHTTADITVDRQALTINPAKTCQPVGAMYAALGIHGCLPHSHGSQGCCAYHRSALTRHTKEPIAAGTSSFTEGSSVFGGQANLLTAIQNMFSVYEPDVIAVHTTCLSETIGDDMTQIVEKARSEGKVPSGKHVIYCNTPSYVGSHVTGYSNMVFGMVKNLAESTGTKNGKLNIIPGFCEPSDMAEIKRIAEMMGVDANVFPDTSGVLNAPLTGKYEMYPAGGASVADIKSSGDAVGTIGLGRWATAQPAKYLDAEHKVPCEIIGLPFGLEDTDAYVMALAKMSGKPVPASIDFERGQVVDVISDYHQYFHGKRVALAGDPDQLIGLTKLLVELDMIPAYLVSGTPGNKFERAIREIVKGTPAENITKVKCPGDMFILHQWIKQESVDLLIGNTYLKYIARDEDIPLIRHGFPITDRMGHTLFPSVGYKGALRLMEKMLDAILTKRDRDASEAEFELVY</sequence>
<proteinExistence type="inferred from homology"/>
<evidence type="ECO:0000256" key="4">
    <source>
        <dbReference type="ARBA" id="ARBA00012773"/>
    </source>
</evidence>
<dbReference type="GO" id="GO:0016612">
    <property type="term" value="C:molybdenum-iron nitrogenase complex"/>
    <property type="evidence" value="ECO:0007669"/>
    <property type="project" value="InterPro"/>
</dbReference>
<evidence type="ECO:0000313" key="17">
    <source>
        <dbReference type="EMBL" id="GFK93007.1"/>
    </source>
</evidence>
<feature type="domain" description="Nitrogenase/oxidoreductase component 1" evidence="16">
    <location>
        <begin position="26"/>
        <end position="445"/>
    </location>
</feature>
<keyword evidence="8 15" id="KW-0067">ATP-binding</keyword>
<dbReference type="Proteomes" id="UP000494245">
    <property type="component" value="Unassembled WGS sequence"/>
</dbReference>
<dbReference type="InterPro" id="IPR050152">
    <property type="entry name" value="ChlB/BchB/BchZ"/>
</dbReference>
<dbReference type="EMBL" id="BLTE01000002">
    <property type="protein sequence ID" value="GFK93007.1"/>
    <property type="molecule type" value="Genomic_DNA"/>
</dbReference>
<evidence type="ECO:0000256" key="13">
    <source>
        <dbReference type="ARBA" id="ARBA00047967"/>
    </source>
</evidence>
<protein>
    <recommendedName>
        <fullName evidence="5 15">Nitrogenase molybdenum-iron protein beta chain</fullName>
        <ecNumber evidence="4 15">1.18.6.1</ecNumber>
    </recommendedName>
    <alternativeName>
        <fullName evidence="15">Dinitrogenase</fullName>
    </alternativeName>
</protein>
<reference evidence="17 18" key="1">
    <citation type="submission" date="2020-04" db="EMBL/GenBank/DDBJ databases">
        <authorList>
            <consortium name="Desulfovibrio sp. FSS-1 genome sequencing consortium"/>
            <person name="Shimoshige H."/>
            <person name="Kobayashi H."/>
            <person name="Maekawa T."/>
        </authorList>
    </citation>
    <scope>NUCLEOTIDE SEQUENCE [LARGE SCALE GENOMIC DNA]</scope>
    <source>
        <strain evidence="17 18">SIID29052-01</strain>
    </source>
</reference>
<keyword evidence="9 15" id="KW-0560">Oxidoreductase</keyword>
<evidence type="ECO:0000256" key="9">
    <source>
        <dbReference type="ARBA" id="ARBA00023002"/>
    </source>
</evidence>
<comment type="subunit">
    <text evidence="3 15">Tetramer of two alpha and two beta chains. Forms complex with the iron protein (nitrogenase component 2).</text>
</comment>
<name>A0A6V8LTP1_9BACT</name>
<dbReference type="AlphaFoldDB" id="A0A6V8LTP1"/>
<dbReference type="GO" id="GO:0005524">
    <property type="term" value="F:ATP binding"/>
    <property type="evidence" value="ECO:0007669"/>
    <property type="project" value="UniProtKB-KW"/>
</dbReference>
<dbReference type="GO" id="GO:0046872">
    <property type="term" value="F:metal ion binding"/>
    <property type="evidence" value="ECO:0007669"/>
    <property type="project" value="UniProtKB-KW"/>
</dbReference>
<organism evidence="17 18">
    <name type="scientific">Fundidesulfovibrio magnetotacticus</name>
    <dbReference type="NCBI Taxonomy" id="2730080"/>
    <lineage>
        <taxon>Bacteria</taxon>
        <taxon>Pseudomonadati</taxon>
        <taxon>Thermodesulfobacteriota</taxon>
        <taxon>Desulfovibrionia</taxon>
        <taxon>Desulfovibrionales</taxon>
        <taxon>Desulfovibrionaceae</taxon>
        <taxon>Fundidesulfovibrio</taxon>
    </lineage>
</organism>
<dbReference type="EC" id="1.18.6.1" evidence="4 15"/>
<evidence type="ECO:0000256" key="15">
    <source>
        <dbReference type="RuleBase" id="RU364127"/>
    </source>
</evidence>